<feature type="domain" description="ABC transmembrane type-1" evidence="6">
    <location>
        <begin position="19"/>
        <end position="316"/>
    </location>
</feature>
<gene>
    <name evidence="7" type="ORF">METZ01_LOCUS188756</name>
</gene>
<comment type="subcellular location">
    <subcellularLocation>
        <location evidence="1">Membrane</location>
        <topology evidence="1">Multi-pass membrane protein</topology>
    </subcellularLocation>
</comment>
<feature type="non-terminal residue" evidence="7">
    <location>
        <position position="431"/>
    </location>
</feature>
<dbReference type="Pfam" id="PF00005">
    <property type="entry name" value="ABC_tran"/>
    <property type="match status" value="1"/>
</dbReference>
<feature type="transmembrane region" description="Helical" evidence="5">
    <location>
        <begin position="150"/>
        <end position="172"/>
    </location>
</feature>
<dbReference type="Pfam" id="PF00664">
    <property type="entry name" value="ABC_membrane"/>
    <property type="match status" value="1"/>
</dbReference>
<keyword evidence="3 5" id="KW-1133">Transmembrane helix</keyword>
<keyword evidence="2 5" id="KW-0812">Transmembrane</keyword>
<dbReference type="InterPro" id="IPR036640">
    <property type="entry name" value="ABC1_TM_sf"/>
</dbReference>
<sequence>VNKLRAIFSLLVFSPKRSALILTCSLIAGILEGASIISLLPVITIVLGLDSQPSESSFVFQSLEKFFSFLNLEISLLSVLSSFFIFILLKSLFSLGAMNYIGVVIAKITYEMRVIFINSLLGVKLKTIQSLKSGSSLNTLNYEIPKAASLYRYSCLLIASLFQVVILIYLMFEISSLSALGGLALGIVMFLFLGVFIRIAGEQSKRQVSLVNSLISQINEVLKGIKVIKAMNLDSLVSPILLQETDSIRDAQQKQVVAKHGLSYLREPIIMLFVCVGLYLSVEALGLAPEVVLITIVIFVRLATSMGKLQSDYQTFVVNEHFFNAHKLKADNLSKNQEILNNKQKRYEEVNITFENASFSYDEKKILDNINLNLPSHGLISIEGESGAGKTTFVDILLGFYDLDNGRILINNENLSDNKESIRACSGYVEQ</sequence>
<protein>
    <recommendedName>
        <fullName evidence="6">ABC transmembrane type-1 domain-containing protein</fullName>
    </recommendedName>
</protein>
<dbReference type="PANTHER" id="PTHR24221">
    <property type="entry name" value="ATP-BINDING CASSETTE SUB-FAMILY B"/>
    <property type="match status" value="1"/>
</dbReference>
<evidence type="ECO:0000256" key="4">
    <source>
        <dbReference type="ARBA" id="ARBA00023136"/>
    </source>
</evidence>
<name>A0A382DD01_9ZZZZ</name>
<dbReference type="SUPFAM" id="SSF90123">
    <property type="entry name" value="ABC transporter transmembrane region"/>
    <property type="match status" value="1"/>
</dbReference>
<dbReference type="PROSITE" id="PS50929">
    <property type="entry name" value="ABC_TM1F"/>
    <property type="match status" value="1"/>
</dbReference>
<reference evidence="7" key="1">
    <citation type="submission" date="2018-05" db="EMBL/GenBank/DDBJ databases">
        <authorList>
            <person name="Lanie J.A."/>
            <person name="Ng W.-L."/>
            <person name="Kazmierczak K.M."/>
            <person name="Andrzejewski T.M."/>
            <person name="Davidsen T.M."/>
            <person name="Wayne K.J."/>
            <person name="Tettelin H."/>
            <person name="Glass J.I."/>
            <person name="Rusch D."/>
            <person name="Podicherti R."/>
            <person name="Tsui H.-C.T."/>
            <person name="Winkler M.E."/>
        </authorList>
    </citation>
    <scope>NUCLEOTIDE SEQUENCE</scope>
</reference>
<dbReference type="PANTHER" id="PTHR24221:SF654">
    <property type="entry name" value="ATP-BINDING CASSETTE SUB-FAMILY B MEMBER 6"/>
    <property type="match status" value="1"/>
</dbReference>
<accession>A0A382DD01</accession>
<feature type="transmembrane region" description="Helical" evidence="5">
    <location>
        <begin position="264"/>
        <end position="281"/>
    </location>
</feature>
<dbReference type="Gene3D" id="3.40.50.300">
    <property type="entry name" value="P-loop containing nucleotide triphosphate hydrolases"/>
    <property type="match status" value="1"/>
</dbReference>
<dbReference type="GO" id="GO:0140359">
    <property type="term" value="F:ABC-type transporter activity"/>
    <property type="evidence" value="ECO:0007669"/>
    <property type="project" value="InterPro"/>
</dbReference>
<evidence type="ECO:0000259" key="6">
    <source>
        <dbReference type="PROSITE" id="PS50929"/>
    </source>
</evidence>
<organism evidence="7">
    <name type="scientific">marine metagenome</name>
    <dbReference type="NCBI Taxonomy" id="408172"/>
    <lineage>
        <taxon>unclassified sequences</taxon>
        <taxon>metagenomes</taxon>
        <taxon>ecological metagenomes</taxon>
    </lineage>
</organism>
<feature type="transmembrane region" description="Helical" evidence="5">
    <location>
        <begin position="20"/>
        <end position="49"/>
    </location>
</feature>
<dbReference type="InterPro" id="IPR003439">
    <property type="entry name" value="ABC_transporter-like_ATP-bd"/>
</dbReference>
<dbReference type="Gene3D" id="1.20.1560.10">
    <property type="entry name" value="ABC transporter type 1, transmembrane domain"/>
    <property type="match status" value="1"/>
</dbReference>
<dbReference type="AlphaFoldDB" id="A0A382DD01"/>
<dbReference type="InterPro" id="IPR027417">
    <property type="entry name" value="P-loop_NTPase"/>
</dbReference>
<dbReference type="GO" id="GO:0016887">
    <property type="term" value="F:ATP hydrolysis activity"/>
    <property type="evidence" value="ECO:0007669"/>
    <property type="project" value="InterPro"/>
</dbReference>
<evidence type="ECO:0000256" key="5">
    <source>
        <dbReference type="SAM" id="Phobius"/>
    </source>
</evidence>
<dbReference type="InterPro" id="IPR039421">
    <property type="entry name" value="Type_1_exporter"/>
</dbReference>
<feature type="non-terminal residue" evidence="7">
    <location>
        <position position="1"/>
    </location>
</feature>
<dbReference type="EMBL" id="UINC01038619">
    <property type="protein sequence ID" value="SVB35902.1"/>
    <property type="molecule type" value="Genomic_DNA"/>
</dbReference>
<keyword evidence="4 5" id="KW-0472">Membrane</keyword>
<dbReference type="GO" id="GO:0005524">
    <property type="term" value="F:ATP binding"/>
    <property type="evidence" value="ECO:0007669"/>
    <property type="project" value="InterPro"/>
</dbReference>
<proteinExistence type="predicted"/>
<dbReference type="SUPFAM" id="SSF52540">
    <property type="entry name" value="P-loop containing nucleoside triphosphate hydrolases"/>
    <property type="match status" value="1"/>
</dbReference>
<feature type="transmembrane region" description="Helical" evidence="5">
    <location>
        <begin position="69"/>
        <end position="89"/>
    </location>
</feature>
<dbReference type="InterPro" id="IPR011527">
    <property type="entry name" value="ABC1_TM_dom"/>
</dbReference>
<evidence type="ECO:0000256" key="2">
    <source>
        <dbReference type="ARBA" id="ARBA00022692"/>
    </source>
</evidence>
<evidence type="ECO:0000256" key="3">
    <source>
        <dbReference type="ARBA" id="ARBA00022989"/>
    </source>
</evidence>
<evidence type="ECO:0000256" key="1">
    <source>
        <dbReference type="ARBA" id="ARBA00004141"/>
    </source>
</evidence>
<feature type="transmembrane region" description="Helical" evidence="5">
    <location>
        <begin position="178"/>
        <end position="197"/>
    </location>
</feature>
<evidence type="ECO:0000313" key="7">
    <source>
        <dbReference type="EMBL" id="SVB35902.1"/>
    </source>
</evidence>
<dbReference type="GO" id="GO:0016020">
    <property type="term" value="C:membrane"/>
    <property type="evidence" value="ECO:0007669"/>
    <property type="project" value="UniProtKB-SubCell"/>
</dbReference>
<dbReference type="GO" id="GO:0034040">
    <property type="term" value="F:ATPase-coupled lipid transmembrane transporter activity"/>
    <property type="evidence" value="ECO:0007669"/>
    <property type="project" value="TreeGrafter"/>
</dbReference>